<dbReference type="Gene3D" id="2.120.10.30">
    <property type="entry name" value="TolB, C-terminal domain"/>
    <property type="match status" value="1"/>
</dbReference>
<proteinExistence type="predicted"/>
<name>A0A239DJ06_9BACT</name>
<organism evidence="2 3">
    <name type="scientific">Granulicella rosea</name>
    <dbReference type="NCBI Taxonomy" id="474952"/>
    <lineage>
        <taxon>Bacteria</taxon>
        <taxon>Pseudomonadati</taxon>
        <taxon>Acidobacteriota</taxon>
        <taxon>Terriglobia</taxon>
        <taxon>Terriglobales</taxon>
        <taxon>Acidobacteriaceae</taxon>
        <taxon>Granulicella</taxon>
    </lineage>
</organism>
<dbReference type="PROSITE" id="PS51257">
    <property type="entry name" value="PROKAR_LIPOPROTEIN"/>
    <property type="match status" value="1"/>
</dbReference>
<evidence type="ECO:0000313" key="2">
    <source>
        <dbReference type="EMBL" id="SNS32377.1"/>
    </source>
</evidence>
<dbReference type="Proteomes" id="UP000198356">
    <property type="component" value="Unassembled WGS sequence"/>
</dbReference>
<keyword evidence="1" id="KW-0732">Signal</keyword>
<dbReference type="OrthoDB" id="107542at2"/>
<gene>
    <name evidence="2" type="ORF">SAMN05421770_101498</name>
</gene>
<dbReference type="SUPFAM" id="SSF101898">
    <property type="entry name" value="NHL repeat"/>
    <property type="match status" value="1"/>
</dbReference>
<dbReference type="InterPro" id="IPR011042">
    <property type="entry name" value="6-blade_b-propeller_TolB-like"/>
</dbReference>
<feature type="chain" id="PRO_5013167490" description="NHL repeat containing protein" evidence="1">
    <location>
        <begin position="18"/>
        <end position="657"/>
    </location>
</feature>
<sequence length="657" mass="64017">MPLPRRACLLVASSFLATLLAGCSLSPTGEPVETAGVALTGVVHGGQQPIVGAKLYLLAAGTGGYGTASTSLLTTGVAGTDSIGGYVLTTSGGSFSITGDYTCTPGTQVYLYSLGGNGGAGANASSGLLAALGNCPSSGSLLSTTPFILINEVTTVAAAYALAGFATDATHISSSGSTLAQTGVKNAFLTAANLANVATGAAPAQTVTGTGAVPQSEIYTLANILASCVNSASPFANCTTLFANAKSAGSTGTAPTDTATAAINIAHNPGQNIANLYGLAGGTAAPFQPTLSTAPNDFSVSIVYSDNGGNIAIDGSGNLWEATYGGVLARSSNGTLLSPAAGYGGGGISSTFSSNAIAIDPSNNVWVVGANSCGGVATLVKLSNAGTILSGSSGYTGNGMTGQANGIAIDGSGDVFVSNDLYTGSPCSGSSSALPGSISRFTNAGAVYGSPLSGSGVGQYVNGLAFDNTGALWTSSYNVTENSNNSYTTTTLLDKFTTAGAPVTGAPFTGGGGPIAIDSVNDVFGAGTGPVYENLASGAAAPNSPFTNSHTNTALSQCIGMAVDGANNVWCASDNDSIAEMTNTGTPISPDAGYVTPNALGPTGIAIDGSGNVWVSNGYMSVGNSVAGIMWEMVGGAAPVVTPLSAAVKAGTLGQRP</sequence>
<evidence type="ECO:0000256" key="1">
    <source>
        <dbReference type="SAM" id="SignalP"/>
    </source>
</evidence>
<dbReference type="EMBL" id="FZOU01000001">
    <property type="protein sequence ID" value="SNS32377.1"/>
    <property type="molecule type" value="Genomic_DNA"/>
</dbReference>
<dbReference type="AlphaFoldDB" id="A0A239DJ06"/>
<evidence type="ECO:0000313" key="3">
    <source>
        <dbReference type="Proteomes" id="UP000198356"/>
    </source>
</evidence>
<feature type="signal peptide" evidence="1">
    <location>
        <begin position="1"/>
        <end position="17"/>
    </location>
</feature>
<dbReference type="RefSeq" id="WP_089406787.1">
    <property type="nucleotide sequence ID" value="NZ_FZOU01000001.1"/>
</dbReference>
<keyword evidence="3" id="KW-1185">Reference proteome</keyword>
<protein>
    <recommendedName>
        <fullName evidence="4">NHL repeat containing protein</fullName>
    </recommendedName>
</protein>
<accession>A0A239DJ06</accession>
<dbReference type="Gene3D" id="2.40.10.500">
    <property type="match status" value="1"/>
</dbReference>
<reference evidence="2 3" key="1">
    <citation type="submission" date="2017-06" db="EMBL/GenBank/DDBJ databases">
        <authorList>
            <person name="Kim H.J."/>
            <person name="Triplett B.A."/>
        </authorList>
    </citation>
    <scope>NUCLEOTIDE SEQUENCE [LARGE SCALE GENOMIC DNA]</scope>
    <source>
        <strain evidence="2 3">DSM 18704</strain>
    </source>
</reference>
<evidence type="ECO:0008006" key="4">
    <source>
        <dbReference type="Google" id="ProtNLM"/>
    </source>
</evidence>